<sequence length="752" mass="81953">MTPPATDKNRNGTIALRREIGLWKASSYVVGSIIGSGIFISPAGVLRQAGSVGWALVVWALCGVFAMLGALTYAELGTAIPKSGGDYVYCRKAFGSFPAFVLALWSKIIFIKPCGLAIMALTVAEYVTQPFYTEGHGAPSLAKQLIAILVLLLLTYINWLRATLGSGFQLITTIAKLGAIVAIVAIGIVWLFKGHTENFEHAFEPKPESVSAVALAFYSGLWAFTGWDAANYGIEEIKNPTRLYTQQVQLYVWPMALLAEKKKDYGTIALRREIGLWKASSYVVGSIIGSGIFISPTGVLRQAGSVGWALVVWALCGVFAMLGALTYAELGTAIPKSGGDYVYCRKAFGSFPAFVLALWSKIIFIKPCALAIMALTVAEYVTQPFYTEGHGAASFAKQLIAILVILLLTYINWLRATLGSGFQLITTIAKLGAIVAIVVIGIVWLFKGHTENFEHAFQPKPESVSAVALAFYSGLWAFTGWDAANYGIEEIKNPTRTLPLSLFMGIGFASVGYVMTNVAYHALLTTDELLSNSAVAVAFAEVALGKQWSWIASVFVVISVVGSINGVLFSTSRGFFAGSRDQQFPSFLATISIHRYTPQPALMAIGLLSTLMVAIGEGNVYTLMNYTGFVQWTVSFVSVTALLYMRWRDRSEDWPFRFPLIVHVAFMLCALFLVVVPFWEQPIKNLIGVGFLAVGAIVYAIFIAWKPRVLIKLNDGLTVFFQLFLETSFSDAYLKTETDDFEAPASRGKRTL</sequence>
<comment type="subcellular location">
    <subcellularLocation>
        <location evidence="1">Membrane</location>
        <topology evidence="1">Multi-pass membrane protein</topology>
    </subcellularLocation>
</comment>
<keyword evidence="4 5" id="KW-0472">Membrane</keyword>
<evidence type="ECO:0000313" key="7">
    <source>
        <dbReference type="RefSeq" id="XP_014665450.1"/>
    </source>
</evidence>
<feature type="transmembrane region" description="Helical" evidence="5">
    <location>
        <begin position="97"/>
        <end position="121"/>
    </location>
</feature>
<evidence type="ECO:0000256" key="5">
    <source>
        <dbReference type="SAM" id="Phobius"/>
    </source>
</evidence>
<feature type="transmembrane region" description="Helical" evidence="5">
    <location>
        <begin position="306"/>
        <end position="330"/>
    </location>
</feature>
<feature type="transmembrane region" description="Helical" evidence="5">
    <location>
        <begin position="351"/>
        <end position="375"/>
    </location>
</feature>
<name>A0ABM1DZS9_PRICU</name>
<dbReference type="InterPro" id="IPR050598">
    <property type="entry name" value="AminoAcid_Transporter"/>
</dbReference>
<feature type="transmembrane region" description="Helical" evidence="5">
    <location>
        <begin position="629"/>
        <end position="647"/>
    </location>
</feature>
<dbReference type="Gene3D" id="1.20.1740.10">
    <property type="entry name" value="Amino acid/polyamine transporter I"/>
    <property type="match status" value="2"/>
</dbReference>
<feature type="transmembrane region" description="Helical" evidence="5">
    <location>
        <begin position="425"/>
        <end position="446"/>
    </location>
</feature>
<organism evidence="6 7">
    <name type="scientific">Priapulus caudatus</name>
    <name type="common">Priapulid worm</name>
    <dbReference type="NCBI Taxonomy" id="37621"/>
    <lineage>
        <taxon>Eukaryota</taxon>
        <taxon>Metazoa</taxon>
        <taxon>Ecdysozoa</taxon>
        <taxon>Scalidophora</taxon>
        <taxon>Priapulida</taxon>
        <taxon>Priapulimorpha</taxon>
        <taxon>Priapulimorphida</taxon>
        <taxon>Priapulidae</taxon>
        <taxon>Priapulus</taxon>
    </lineage>
</organism>
<evidence type="ECO:0000256" key="4">
    <source>
        <dbReference type="ARBA" id="ARBA00023136"/>
    </source>
</evidence>
<protein>
    <submittedName>
        <fullName evidence="7">Y+L amino acid transporter 2-like</fullName>
    </submittedName>
</protein>
<dbReference type="Pfam" id="PF13520">
    <property type="entry name" value="AA_permease_2"/>
    <property type="match status" value="2"/>
</dbReference>
<feature type="transmembrane region" description="Helical" evidence="5">
    <location>
        <begin position="52"/>
        <end position="76"/>
    </location>
</feature>
<evidence type="ECO:0000256" key="3">
    <source>
        <dbReference type="ARBA" id="ARBA00022989"/>
    </source>
</evidence>
<keyword evidence="6" id="KW-1185">Reference proteome</keyword>
<keyword evidence="3 5" id="KW-1133">Transmembrane helix</keyword>
<evidence type="ECO:0000256" key="1">
    <source>
        <dbReference type="ARBA" id="ARBA00004141"/>
    </source>
</evidence>
<feature type="transmembrane region" description="Helical" evidence="5">
    <location>
        <begin position="500"/>
        <end position="523"/>
    </location>
</feature>
<feature type="transmembrane region" description="Helical" evidence="5">
    <location>
        <begin position="395"/>
        <end position="413"/>
    </location>
</feature>
<feature type="transmembrane region" description="Helical" evidence="5">
    <location>
        <begin position="171"/>
        <end position="192"/>
    </location>
</feature>
<dbReference type="InterPro" id="IPR002293">
    <property type="entry name" value="AA/rel_permease1"/>
</dbReference>
<feature type="transmembrane region" description="Helical" evidence="5">
    <location>
        <begin position="685"/>
        <end position="705"/>
    </location>
</feature>
<feature type="transmembrane region" description="Helical" evidence="5">
    <location>
        <begin position="21"/>
        <end position="40"/>
    </location>
</feature>
<dbReference type="GeneID" id="106807586"/>
<dbReference type="Proteomes" id="UP000695022">
    <property type="component" value="Unplaced"/>
</dbReference>
<evidence type="ECO:0000256" key="2">
    <source>
        <dbReference type="ARBA" id="ARBA00022692"/>
    </source>
</evidence>
<reference evidence="7" key="1">
    <citation type="submission" date="2025-08" db="UniProtKB">
        <authorList>
            <consortium name="RefSeq"/>
        </authorList>
    </citation>
    <scope>IDENTIFICATION</scope>
</reference>
<feature type="transmembrane region" description="Helical" evidence="5">
    <location>
        <begin position="212"/>
        <end position="234"/>
    </location>
</feature>
<feature type="transmembrane region" description="Helical" evidence="5">
    <location>
        <begin position="141"/>
        <end position="159"/>
    </location>
</feature>
<accession>A0ABM1DZS9</accession>
<dbReference type="PANTHER" id="PTHR11785">
    <property type="entry name" value="AMINO ACID TRANSPORTER"/>
    <property type="match status" value="1"/>
</dbReference>
<feature type="transmembrane region" description="Helical" evidence="5">
    <location>
        <begin position="659"/>
        <end position="679"/>
    </location>
</feature>
<gene>
    <name evidence="7" type="primary">LOC106807586</name>
</gene>
<feature type="transmembrane region" description="Helical" evidence="5">
    <location>
        <begin position="279"/>
        <end position="300"/>
    </location>
</feature>
<keyword evidence="2 5" id="KW-0812">Transmembrane</keyword>
<dbReference type="PANTHER" id="PTHR11785:SF528">
    <property type="entry name" value="AMINO ACID TRANSPORTER PROTEIN JHI-21"/>
    <property type="match status" value="1"/>
</dbReference>
<feature type="transmembrane region" description="Helical" evidence="5">
    <location>
        <begin position="601"/>
        <end position="623"/>
    </location>
</feature>
<dbReference type="RefSeq" id="XP_014665450.1">
    <property type="nucleotide sequence ID" value="XM_014809964.1"/>
</dbReference>
<feature type="transmembrane region" description="Helical" evidence="5">
    <location>
        <begin position="466"/>
        <end position="488"/>
    </location>
</feature>
<evidence type="ECO:0000313" key="6">
    <source>
        <dbReference type="Proteomes" id="UP000695022"/>
    </source>
</evidence>
<feature type="transmembrane region" description="Helical" evidence="5">
    <location>
        <begin position="548"/>
        <end position="570"/>
    </location>
</feature>
<proteinExistence type="predicted"/>